<dbReference type="Proteomes" id="UP000185860">
    <property type="component" value="Unassembled WGS sequence"/>
</dbReference>
<dbReference type="RefSeq" id="WP_073596079.1">
    <property type="nucleotide sequence ID" value="NZ_MRCE01000033.1"/>
</dbReference>
<dbReference type="AlphaFoldDB" id="A0A1U7I933"/>
<protein>
    <recommendedName>
        <fullName evidence="3">DUF928 domain-containing protein</fullName>
    </recommendedName>
</protein>
<reference evidence="1 2" key="1">
    <citation type="submission" date="2016-11" db="EMBL/GenBank/DDBJ databases">
        <title>Draft Genome Sequences of Nine Cyanobacterial Strains from Diverse Habitats.</title>
        <authorList>
            <person name="Zhu T."/>
            <person name="Hou S."/>
            <person name="Lu X."/>
            <person name="Hess W.R."/>
        </authorList>
    </citation>
    <scope>NUCLEOTIDE SEQUENCE [LARGE SCALE GENOMIC DNA]</scope>
    <source>
        <strain evidence="1 2">IAM M-71</strain>
    </source>
</reference>
<organism evidence="1 2">
    <name type="scientific">[Phormidium ambiguum] IAM M-71</name>
    <dbReference type="NCBI Taxonomy" id="454136"/>
    <lineage>
        <taxon>Bacteria</taxon>
        <taxon>Bacillati</taxon>
        <taxon>Cyanobacteriota</taxon>
        <taxon>Cyanophyceae</taxon>
        <taxon>Oscillatoriophycideae</taxon>
        <taxon>Aerosakkonematales</taxon>
        <taxon>Aerosakkonemataceae</taxon>
        <taxon>Floridanema</taxon>
    </lineage>
</organism>
<proteinExistence type="predicted"/>
<dbReference type="InterPro" id="IPR010328">
    <property type="entry name" value="DUF928"/>
</dbReference>
<gene>
    <name evidence="1" type="ORF">NIES2119_24300</name>
</gene>
<sequence>MRSSILPQVIATLCLLSGFTLVSHSELKPVLAEDVSQAREGFPGRRVGGGTRSDMFISDSPLTALVPDNSQGLTGSATPTLFFYVPQTEKPQTVEFVLVDENQREVYKTEFITSGKSGVTGITIPDNEPTKTLEIGKNYRWYFAIVPDQNNRKLDVYVQGSIKRVAVNQDLENKLKQGASLDLVDAYLANNLWYDAMATMAELRRSRPTDTTVANKWQQLLNSVDLQKLAQEPLVGYNKQ</sequence>
<accession>A0A1U7I933</accession>
<dbReference type="OrthoDB" id="536034at2"/>
<evidence type="ECO:0000313" key="2">
    <source>
        <dbReference type="Proteomes" id="UP000185860"/>
    </source>
</evidence>
<dbReference type="EMBL" id="MRCE01000033">
    <property type="protein sequence ID" value="OKH33024.1"/>
    <property type="molecule type" value="Genomic_DNA"/>
</dbReference>
<evidence type="ECO:0008006" key="3">
    <source>
        <dbReference type="Google" id="ProtNLM"/>
    </source>
</evidence>
<dbReference type="Pfam" id="PF06051">
    <property type="entry name" value="DUF928"/>
    <property type="match status" value="1"/>
</dbReference>
<comment type="caution">
    <text evidence="1">The sequence shown here is derived from an EMBL/GenBank/DDBJ whole genome shotgun (WGS) entry which is preliminary data.</text>
</comment>
<dbReference type="STRING" id="454136.NIES2119_24300"/>
<name>A0A1U7I933_9CYAN</name>
<evidence type="ECO:0000313" key="1">
    <source>
        <dbReference type="EMBL" id="OKH33024.1"/>
    </source>
</evidence>